<name>I9BKJ2_BACFG</name>
<reference evidence="1 2" key="1">
    <citation type="submission" date="2012-02" db="EMBL/GenBank/DDBJ databases">
        <title>The Genome Sequence of Bacteroides fragilis CL05T12C13.</title>
        <authorList>
            <consortium name="The Broad Institute Genome Sequencing Platform"/>
            <person name="Earl A."/>
            <person name="Ward D."/>
            <person name="Feldgarden M."/>
            <person name="Gevers D."/>
            <person name="Zitomersky N.L."/>
            <person name="Coyne M.J."/>
            <person name="Comstock L.E."/>
            <person name="Young S.K."/>
            <person name="Zeng Q."/>
            <person name="Gargeya S."/>
            <person name="Fitzgerald M."/>
            <person name="Haas B."/>
            <person name="Abouelleil A."/>
            <person name="Alvarado L."/>
            <person name="Arachchi H.M."/>
            <person name="Berlin A."/>
            <person name="Chapman S.B."/>
            <person name="Gearin G."/>
            <person name="Goldberg J."/>
            <person name="Griggs A."/>
            <person name="Gujja S."/>
            <person name="Hansen M."/>
            <person name="Heiman D."/>
            <person name="Howarth C."/>
            <person name="Larimer J."/>
            <person name="Lui A."/>
            <person name="MacDonald P.J.P."/>
            <person name="McCowen C."/>
            <person name="Montmayeur A."/>
            <person name="Murphy C."/>
            <person name="Neiman D."/>
            <person name="Pearson M."/>
            <person name="Priest M."/>
            <person name="Roberts A."/>
            <person name="Saif S."/>
            <person name="Shea T."/>
            <person name="Sisk P."/>
            <person name="Stolte C."/>
            <person name="Sykes S."/>
            <person name="Wortman J."/>
            <person name="Nusbaum C."/>
            <person name="Birren B."/>
        </authorList>
    </citation>
    <scope>NUCLEOTIDE SEQUENCE [LARGE SCALE GENOMIC DNA]</scope>
    <source>
        <strain evidence="1 2">CL05T12C13</strain>
    </source>
</reference>
<sequence length="29" mass="3230">MPGKVSCIFNMGSLYPAVYYISQNDTDSK</sequence>
<evidence type="ECO:0000313" key="1">
    <source>
        <dbReference type="EMBL" id="EIZ00281.1"/>
    </source>
</evidence>
<accession>I9BKJ2</accession>
<organism evidence="1 2">
    <name type="scientific">Bacteroides fragilis CL05T12C13</name>
    <dbReference type="NCBI Taxonomy" id="997881"/>
    <lineage>
        <taxon>Bacteria</taxon>
        <taxon>Pseudomonadati</taxon>
        <taxon>Bacteroidota</taxon>
        <taxon>Bacteroidia</taxon>
        <taxon>Bacteroidales</taxon>
        <taxon>Bacteroidaceae</taxon>
        <taxon>Bacteroides</taxon>
    </lineage>
</organism>
<proteinExistence type="predicted"/>
<dbReference type="Proteomes" id="UP000003917">
    <property type="component" value="Unassembled WGS sequence"/>
</dbReference>
<evidence type="ECO:0000313" key="2">
    <source>
        <dbReference type="Proteomes" id="UP000003917"/>
    </source>
</evidence>
<dbReference type="EMBL" id="AGXP01000016">
    <property type="protein sequence ID" value="EIZ00281.1"/>
    <property type="molecule type" value="Genomic_DNA"/>
</dbReference>
<comment type="caution">
    <text evidence="1">The sequence shown here is derived from an EMBL/GenBank/DDBJ whole genome shotgun (WGS) entry which is preliminary data.</text>
</comment>
<dbReference type="HOGENOM" id="CLU_3408653_0_0_10"/>
<protein>
    <submittedName>
        <fullName evidence="1">Uncharacterized protein</fullName>
    </submittedName>
</protein>
<gene>
    <name evidence="1" type="ORF">HMPREF1080_01329</name>
</gene>
<dbReference type="AlphaFoldDB" id="I9BKJ2"/>